<evidence type="ECO:0000256" key="4">
    <source>
        <dbReference type="ARBA" id="ARBA00010001"/>
    </source>
</evidence>
<keyword evidence="11" id="KW-0804">Transcription</keyword>
<dbReference type="Pfam" id="PF02232">
    <property type="entry name" value="Alpha_TIF"/>
    <property type="match status" value="1"/>
</dbReference>
<keyword evidence="5" id="KW-0597">Phosphoprotein</keyword>
<evidence type="ECO:0000256" key="11">
    <source>
        <dbReference type="ARBA" id="ARBA00023163"/>
    </source>
</evidence>
<protein>
    <recommendedName>
        <fullName evidence="12">Alpha trans-inducing protein</fullName>
    </recommendedName>
    <alternativeName>
        <fullName evidence="13">Alpha-TIF</fullName>
    </alternativeName>
</protein>
<dbReference type="GO" id="GO:0019033">
    <property type="term" value="C:viral tegument"/>
    <property type="evidence" value="ECO:0007669"/>
    <property type="project" value="UniProtKB-SubCell"/>
</dbReference>
<dbReference type="SMART" id="SM00814">
    <property type="entry name" value="Alpha_TIF"/>
    <property type="match status" value="1"/>
</dbReference>
<evidence type="ECO:0000256" key="3">
    <source>
        <dbReference type="ARBA" id="ARBA00004535"/>
    </source>
</evidence>
<keyword evidence="9" id="KW-0805">Transcription regulation</keyword>
<accession>A0A5J6NLG7</accession>
<dbReference type="InterPro" id="IPR036538">
    <property type="entry name" value="Alpha_TIF_sf"/>
</dbReference>
<evidence type="ECO:0000256" key="1">
    <source>
        <dbReference type="ARBA" id="ARBA00002794"/>
    </source>
</evidence>
<gene>
    <name evidence="15" type="primary">UL48</name>
</gene>
<dbReference type="GO" id="GO:0003677">
    <property type="term" value="F:DNA binding"/>
    <property type="evidence" value="ECO:0007669"/>
    <property type="project" value="UniProtKB-KW"/>
</dbReference>
<dbReference type="GO" id="GO:0006355">
    <property type="term" value="P:regulation of DNA-templated transcription"/>
    <property type="evidence" value="ECO:0007669"/>
    <property type="project" value="InterPro"/>
</dbReference>
<evidence type="ECO:0000256" key="2">
    <source>
        <dbReference type="ARBA" id="ARBA00004147"/>
    </source>
</evidence>
<organism evidence="15">
    <name type="scientific">Gallid alphaherpesvirus 3</name>
    <dbReference type="NCBI Taxonomy" id="35250"/>
    <lineage>
        <taxon>Viruses</taxon>
        <taxon>Duplodnaviria</taxon>
        <taxon>Heunggongvirae</taxon>
        <taxon>Peploviricota</taxon>
        <taxon>Herviviricetes</taxon>
        <taxon>Herpesvirales</taxon>
        <taxon>Orthoherpesviridae</taxon>
        <taxon>Alphaherpesvirinae</taxon>
        <taxon>Mardivirus</taxon>
        <taxon>Mardivirus gallidalpha3</taxon>
    </lineage>
</organism>
<keyword evidence="6" id="KW-1048">Host nucleus</keyword>
<reference evidence="15" key="1">
    <citation type="submission" date="2018-09" db="EMBL/GenBank/DDBJ databases">
        <title>Genomic sequence analysis of Gallid alphaherpesvirus 3 strain 301B/1.</title>
        <authorList>
            <person name="Kim T."/>
            <person name="Volkening J.D."/>
            <person name="Spatz S.J."/>
        </authorList>
    </citation>
    <scope>NUCLEOTIDE SEQUENCE</scope>
    <source>
        <strain evidence="15">301B/1</strain>
    </source>
</reference>
<evidence type="ECO:0000256" key="13">
    <source>
        <dbReference type="ARBA" id="ARBA00033186"/>
    </source>
</evidence>
<feature type="region of interest" description="Disordered" evidence="14">
    <location>
        <begin position="1"/>
        <end position="20"/>
    </location>
</feature>
<name>A0A5J6NLG7_9ALPH</name>
<evidence type="ECO:0000313" key="15">
    <source>
        <dbReference type="EMBL" id="QEY02243.1"/>
    </source>
</evidence>
<evidence type="ECO:0000256" key="10">
    <source>
        <dbReference type="ARBA" id="ARBA00023125"/>
    </source>
</evidence>
<keyword evidence="7" id="KW-0920">Virion tegument</keyword>
<evidence type="ECO:0000256" key="6">
    <source>
        <dbReference type="ARBA" id="ARBA00022562"/>
    </source>
</evidence>
<dbReference type="Gene3D" id="1.10.1290.10">
    <property type="entry name" value="Alpha trans-inducing (Alpha-TIF)"/>
    <property type="match status" value="1"/>
</dbReference>
<dbReference type="GO" id="GO:0042025">
    <property type="term" value="C:host cell nucleus"/>
    <property type="evidence" value="ECO:0007669"/>
    <property type="project" value="UniProtKB-SubCell"/>
</dbReference>
<proteinExistence type="inferred from homology"/>
<comment type="function">
    <text evidence="1">May play a role in the aggregation of tegument proteins around nucleocapsids during virus morphogenesis.</text>
</comment>
<evidence type="ECO:0000256" key="14">
    <source>
        <dbReference type="SAM" id="MobiDB-lite"/>
    </source>
</evidence>
<comment type="similarity">
    <text evidence="4">Belongs to the herpesviridae tegument protein VP16 protein family.</text>
</comment>
<dbReference type="SUPFAM" id="SSF56548">
    <property type="entry name" value="Conserved core of transcriptional regulatory protein vp16"/>
    <property type="match status" value="1"/>
</dbReference>
<feature type="region of interest" description="Disordered" evidence="14">
    <location>
        <begin position="372"/>
        <end position="395"/>
    </location>
</feature>
<evidence type="ECO:0000256" key="12">
    <source>
        <dbReference type="ARBA" id="ARBA00030037"/>
    </source>
</evidence>
<evidence type="ECO:0000256" key="8">
    <source>
        <dbReference type="ARBA" id="ARBA00022844"/>
    </source>
</evidence>
<sequence length="424" mass="47215">MATRRMGPGSRDARRDSTDLSAEIEAPVNGMTDCLDSDILRGIESFSETLCSQTRCAEQSASFSLSAPFSIKISLPSPNPNPPNRLYNRLLHELDFTEGPSLLSRLEKLNVDLFSCFPINGHLYEHATLLSVSPSEVLDAASEEKWAYTAINLNEHCGMEVPRPPLTKDGLPVYVTEIQKFFSMELEAREKSYVTLLCGYCRALACYLRQGANEPSRCDMCVGGSETPRRSIAGAYYREAARFARLLYMHLYLSVTRDVSRRLEASQRKRQNLFAHLRCDWHQLRHFQCLFQPVIFNHGVVIVEGRALTAAELRTQNYVRSELGLPVMRCELVEERGMPLTAPPAFLANAPRASAYLFQCIKSKLEVYSLMHPPRPRSSARGESGRAGKAGPSCGHGTIVKAMLRDSTHPGPAIAEDIAAARTM</sequence>
<evidence type="ECO:0000256" key="5">
    <source>
        <dbReference type="ARBA" id="ARBA00022553"/>
    </source>
</evidence>
<dbReference type="InterPro" id="IPR003174">
    <property type="entry name" value="Alpha_TIF"/>
</dbReference>
<keyword evidence="8" id="KW-0946">Virion</keyword>
<keyword evidence="10" id="KW-0238">DNA-binding</keyword>
<evidence type="ECO:0000256" key="7">
    <source>
        <dbReference type="ARBA" id="ARBA00022580"/>
    </source>
</evidence>
<comment type="subcellular location">
    <subcellularLocation>
        <location evidence="2">Host nucleus</location>
    </subcellularLocation>
    <subcellularLocation>
        <location evidence="3">Virion tegument</location>
    </subcellularLocation>
</comment>
<evidence type="ECO:0000256" key="9">
    <source>
        <dbReference type="ARBA" id="ARBA00023015"/>
    </source>
</evidence>
<dbReference type="EMBL" id="MH939248">
    <property type="protein sequence ID" value="QEY02243.1"/>
    <property type="molecule type" value="Genomic_DNA"/>
</dbReference>